<evidence type="ECO:0000256" key="1">
    <source>
        <dbReference type="SAM" id="SignalP"/>
    </source>
</evidence>
<dbReference type="KEGG" id="sat:SYN_00866"/>
<dbReference type="InParanoid" id="Q2LX71"/>
<evidence type="ECO:0000313" key="4">
    <source>
        <dbReference type="Proteomes" id="UP000001933"/>
    </source>
</evidence>
<dbReference type="STRING" id="56780.SYN_00866"/>
<dbReference type="EMBL" id="CP000252">
    <property type="protein sequence ID" value="ABC78681.1"/>
    <property type="molecule type" value="Genomic_DNA"/>
</dbReference>
<keyword evidence="4" id="KW-1185">Reference proteome</keyword>
<feature type="chain" id="PRO_5004212505" evidence="1">
    <location>
        <begin position="22"/>
        <end position="188"/>
    </location>
</feature>
<dbReference type="Proteomes" id="UP000001933">
    <property type="component" value="Chromosome"/>
</dbReference>
<dbReference type="HOGENOM" id="CLU_100983_0_0_7"/>
<gene>
    <name evidence="3" type="ORF">SYN_00866</name>
</gene>
<feature type="signal peptide" evidence="1">
    <location>
        <begin position="1"/>
        <end position="21"/>
    </location>
</feature>
<sequence length="188" mass="19808">MKKKNILIPGLVILMLLAVLAACAPARIHSGSSAKEIDLNVDASLDRFTRDVKGASEFLASAKGVLIIPKVIQGGFFVGGQYGEGALRIGGKTIDYYSLAGGSFGYQIGAQQKDIMLVFMEEEALNKFRASTGWQAGVDGTVAMANIGIEGSIDTTKIKDPIVGFVFGQKGLMAGVSISGSKFTKLTR</sequence>
<dbReference type="RefSeq" id="WP_011418698.1">
    <property type="nucleotide sequence ID" value="NC_007759.1"/>
</dbReference>
<evidence type="ECO:0000313" key="3">
    <source>
        <dbReference type="EMBL" id="ABC78681.1"/>
    </source>
</evidence>
<dbReference type="PROSITE" id="PS51257">
    <property type="entry name" value="PROKAR_LIPOPROTEIN"/>
    <property type="match status" value="1"/>
</dbReference>
<dbReference type="AlphaFoldDB" id="Q2LX71"/>
<protein>
    <submittedName>
        <fullName evidence="3">Hypothetical exported protein</fullName>
    </submittedName>
</protein>
<keyword evidence="1" id="KW-0732">Signal</keyword>
<feature type="domain" description="Ysc84 actin-binding" evidence="2">
    <location>
        <begin position="101"/>
        <end position="184"/>
    </location>
</feature>
<dbReference type="eggNOG" id="COG2930">
    <property type="taxonomic scope" value="Bacteria"/>
</dbReference>
<name>Q2LX71_SYNAS</name>
<dbReference type="OrthoDB" id="198978at2"/>
<evidence type="ECO:0000259" key="2">
    <source>
        <dbReference type="Pfam" id="PF04366"/>
    </source>
</evidence>
<organism evidence="3 4">
    <name type="scientific">Syntrophus aciditrophicus (strain SB)</name>
    <dbReference type="NCBI Taxonomy" id="56780"/>
    <lineage>
        <taxon>Bacteria</taxon>
        <taxon>Pseudomonadati</taxon>
        <taxon>Thermodesulfobacteriota</taxon>
        <taxon>Syntrophia</taxon>
        <taxon>Syntrophales</taxon>
        <taxon>Syntrophaceae</taxon>
        <taxon>Syntrophus</taxon>
    </lineage>
</organism>
<dbReference type="CDD" id="cd11524">
    <property type="entry name" value="SYLF"/>
    <property type="match status" value="1"/>
</dbReference>
<dbReference type="Pfam" id="PF04366">
    <property type="entry name" value="Ysc84"/>
    <property type="match status" value="1"/>
</dbReference>
<proteinExistence type="predicted"/>
<reference evidence="3 4" key="1">
    <citation type="journal article" date="2007" name="Proc. Natl. Acad. Sci. U.S.A.">
        <title>The genome of Syntrophus aciditrophicus: life at the thermodynamic limit of microbial growth.</title>
        <authorList>
            <person name="McInerney M.J."/>
            <person name="Rohlin L."/>
            <person name="Mouttaki H."/>
            <person name="Kim U."/>
            <person name="Krupp R.S."/>
            <person name="Rios-Hernandez L."/>
            <person name="Sieber J."/>
            <person name="Struchtemeyer C.G."/>
            <person name="Bhattacharyya A."/>
            <person name="Campbell J.W."/>
            <person name="Gunsalus R.P."/>
        </authorList>
    </citation>
    <scope>NUCLEOTIDE SEQUENCE [LARGE SCALE GENOMIC DNA]</scope>
    <source>
        <strain evidence="3 4">SB</strain>
    </source>
</reference>
<accession>Q2LX71</accession>
<dbReference type="InterPro" id="IPR007461">
    <property type="entry name" value="Ysc84_actin-binding"/>
</dbReference>